<keyword evidence="2" id="KW-1185">Reference proteome</keyword>
<reference evidence="1" key="1">
    <citation type="journal article" date="2020" name="Stud. Mycol.">
        <title>101 Dothideomycetes genomes: a test case for predicting lifestyles and emergence of pathogens.</title>
        <authorList>
            <person name="Haridas S."/>
            <person name="Albert R."/>
            <person name="Binder M."/>
            <person name="Bloem J."/>
            <person name="Labutti K."/>
            <person name="Salamov A."/>
            <person name="Andreopoulos B."/>
            <person name="Baker S."/>
            <person name="Barry K."/>
            <person name="Bills G."/>
            <person name="Bluhm B."/>
            <person name="Cannon C."/>
            <person name="Castanera R."/>
            <person name="Culley D."/>
            <person name="Daum C."/>
            <person name="Ezra D."/>
            <person name="Gonzalez J."/>
            <person name="Henrissat B."/>
            <person name="Kuo A."/>
            <person name="Liang C."/>
            <person name="Lipzen A."/>
            <person name="Lutzoni F."/>
            <person name="Magnuson J."/>
            <person name="Mondo S."/>
            <person name="Nolan M."/>
            <person name="Ohm R."/>
            <person name="Pangilinan J."/>
            <person name="Park H.-J."/>
            <person name="Ramirez L."/>
            <person name="Alfaro M."/>
            <person name="Sun H."/>
            <person name="Tritt A."/>
            <person name="Yoshinaga Y."/>
            <person name="Zwiers L.-H."/>
            <person name="Turgeon B."/>
            <person name="Goodwin S."/>
            <person name="Spatafora J."/>
            <person name="Crous P."/>
            <person name="Grigoriev I."/>
        </authorList>
    </citation>
    <scope>NUCLEOTIDE SEQUENCE</scope>
    <source>
        <strain evidence="1">CBS 675.92</strain>
    </source>
</reference>
<sequence>MKYFAHSAWTSMPTTESYPYKTRTIVPRLTDQFLSTIVFSTRIALAFPAADSIASASGLRASTCSLAHSTFR</sequence>
<evidence type="ECO:0000313" key="2">
    <source>
        <dbReference type="Proteomes" id="UP000800035"/>
    </source>
</evidence>
<evidence type="ECO:0000313" key="1">
    <source>
        <dbReference type="EMBL" id="KAF1962181.1"/>
    </source>
</evidence>
<dbReference type="Proteomes" id="UP000800035">
    <property type="component" value="Unassembled WGS sequence"/>
</dbReference>
<organism evidence="1 2">
    <name type="scientific">Byssothecium circinans</name>
    <dbReference type="NCBI Taxonomy" id="147558"/>
    <lineage>
        <taxon>Eukaryota</taxon>
        <taxon>Fungi</taxon>
        <taxon>Dikarya</taxon>
        <taxon>Ascomycota</taxon>
        <taxon>Pezizomycotina</taxon>
        <taxon>Dothideomycetes</taxon>
        <taxon>Pleosporomycetidae</taxon>
        <taxon>Pleosporales</taxon>
        <taxon>Massarineae</taxon>
        <taxon>Massarinaceae</taxon>
        <taxon>Byssothecium</taxon>
    </lineage>
</organism>
<accession>A0A6A5UBC0</accession>
<name>A0A6A5UBC0_9PLEO</name>
<dbReference type="EMBL" id="ML976979">
    <property type="protein sequence ID" value="KAF1962181.1"/>
    <property type="molecule type" value="Genomic_DNA"/>
</dbReference>
<gene>
    <name evidence="1" type="ORF">CC80DRAFT_156377</name>
</gene>
<dbReference type="AlphaFoldDB" id="A0A6A5UBC0"/>
<protein>
    <submittedName>
        <fullName evidence="1">Uncharacterized protein</fullName>
    </submittedName>
</protein>
<proteinExistence type="predicted"/>